<keyword evidence="1" id="KW-0812">Transmembrane</keyword>
<accession>A0A4Y2M2W7</accession>
<name>A0A4Y2M2W7_ARAVE</name>
<feature type="transmembrane region" description="Helical" evidence="1">
    <location>
        <begin position="121"/>
        <end position="143"/>
    </location>
</feature>
<keyword evidence="3" id="KW-1185">Reference proteome</keyword>
<sequence length="232" mass="26704">MVNVRMKVMVFEISLPDPALWIMALLFSAAQLFILLPMNNFAVFYMIVCRHFQLVITNFTKHLRTVHDSEYEKVLNDYISIRKFVSEMDNKISFLVSTSSLYNACTMYFGISIILHPEEYFNVFQCLAVWCLVIGSSIAYLGLTMSGSLIYESSNDLWLQAHKVLCAKPEITIFQQRFLSMVEKNLFVTVWKILPITRSFVFAATGTVLTYCIALDSIQSLKNISAMWKYMA</sequence>
<organism evidence="2 3">
    <name type="scientific">Araneus ventricosus</name>
    <name type="common">Orbweaver spider</name>
    <name type="synonym">Epeira ventricosa</name>
    <dbReference type="NCBI Taxonomy" id="182803"/>
    <lineage>
        <taxon>Eukaryota</taxon>
        <taxon>Metazoa</taxon>
        <taxon>Ecdysozoa</taxon>
        <taxon>Arthropoda</taxon>
        <taxon>Chelicerata</taxon>
        <taxon>Arachnida</taxon>
        <taxon>Araneae</taxon>
        <taxon>Araneomorphae</taxon>
        <taxon>Entelegynae</taxon>
        <taxon>Araneoidea</taxon>
        <taxon>Araneidae</taxon>
        <taxon>Araneus</taxon>
    </lineage>
</organism>
<keyword evidence="1" id="KW-1133">Transmembrane helix</keyword>
<reference evidence="2 3" key="1">
    <citation type="journal article" date="2019" name="Sci. Rep.">
        <title>Orb-weaving spider Araneus ventricosus genome elucidates the spidroin gene catalogue.</title>
        <authorList>
            <person name="Kono N."/>
            <person name="Nakamura H."/>
            <person name="Ohtoshi R."/>
            <person name="Moran D.A.P."/>
            <person name="Shinohara A."/>
            <person name="Yoshida Y."/>
            <person name="Fujiwara M."/>
            <person name="Mori M."/>
            <person name="Tomita M."/>
            <person name="Arakawa K."/>
        </authorList>
    </citation>
    <scope>NUCLEOTIDE SEQUENCE [LARGE SCALE GENOMIC DNA]</scope>
</reference>
<proteinExistence type="predicted"/>
<protein>
    <submittedName>
        <fullName evidence="2">Uncharacterized protein</fullName>
    </submittedName>
</protein>
<gene>
    <name evidence="2" type="ORF">AVEN_77099_1</name>
</gene>
<evidence type="ECO:0000256" key="1">
    <source>
        <dbReference type="SAM" id="Phobius"/>
    </source>
</evidence>
<feature type="transmembrane region" description="Helical" evidence="1">
    <location>
        <begin position="20"/>
        <end position="48"/>
    </location>
</feature>
<dbReference type="EMBL" id="BGPR01006673">
    <property type="protein sequence ID" value="GBN20914.1"/>
    <property type="molecule type" value="Genomic_DNA"/>
</dbReference>
<dbReference type="OrthoDB" id="6433124at2759"/>
<comment type="caution">
    <text evidence="2">The sequence shown here is derived from an EMBL/GenBank/DDBJ whole genome shotgun (WGS) entry which is preliminary data.</text>
</comment>
<evidence type="ECO:0000313" key="3">
    <source>
        <dbReference type="Proteomes" id="UP000499080"/>
    </source>
</evidence>
<dbReference type="AlphaFoldDB" id="A0A4Y2M2W7"/>
<evidence type="ECO:0000313" key="2">
    <source>
        <dbReference type="EMBL" id="GBN20914.1"/>
    </source>
</evidence>
<keyword evidence="1" id="KW-0472">Membrane</keyword>
<dbReference type="Proteomes" id="UP000499080">
    <property type="component" value="Unassembled WGS sequence"/>
</dbReference>
<feature type="transmembrane region" description="Helical" evidence="1">
    <location>
        <begin position="92"/>
        <end position="115"/>
    </location>
</feature>